<keyword evidence="3" id="KW-1185">Reference proteome</keyword>
<proteinExistence type="predicted"/>
<gene>
    <name evidence="2" type="ORF">M422DRAFT_255818</name>
</gene>
<dbReference type="Proteomes" id="UP000054279">
    <property type="component" value="Unassembled WGS sequence"/>
</dbReference>
<organism evidence="2 3">
    <name type="scientific">Sphaerobolus stellatus (strain SS14)</name>
    <dbReference type="NCBI Taxonomy" id="990650"/>
    <lineage>
        <taxon>Eukaryota</taxon>
        <taxon>Fungi</taxon>
        <taxon>Dikarya</taxon>
        <taxon>Basidiomycota</taxon>
        <taxon>Agaricomycotina</taxon>
        <taxon>Agaricomycetes</taxon>
        <taxon>Phallomycetidae</taxon>
        <taxon>Geastrales</taxon>
        <taxon>Sphaerobolaceae</taxon>
        <taxon>Sphaerobolus</taxon>
    </lineage>
</organism>
<accession>A0A0C9UE61</accession>
<feature type="region of interest" description="Disordered" evidence="1">
    <location>
        <begin position="37"/>
        <end position="59"/>
    </location>
</feature>
<evidence type="ECO:0000313" key="2">
    <source>
        <dbReference type="EMBL" id="KIJ41308.1"/>
    </source>
</evidence>
<protein>
    <submittedName>
        <fullName evidence="2">Uncharacterized protein</fullName>
    </submittedName>
</protein>
<sequence length="59" mass="6392">MVQNGPRNGISSGLLEEFGRRYQASAKSPSYAAASICKSGLRRTPPKTAQNDPVRAWLT</sequence>
<evidence type="ECO:0000256" key="1">
    <source>
        <dbReference type="SAM" id="MobiDB-lite"/>
    </source>
</evidence>
<dbReference type="AlphaFoldDB" id="A0A0C9UE61"/>
<dbReference type="HOGENOM" id="CLU_2962403_0_0_1"/>
<name>A0A0C9UE61_SPHS4</name>
<dbReference type="EMBL" id="KN837138">
    <property type="protein sequence ID" value="KIJ41308.1"/>
    <property type="molecule type" value="Genomic_DNA"/>
</dbReference>
<evidence type="ECO:0000313" key="3">
    <source>
        <dbReference type="Proteomes" id="UP000054279"/>
    </source>
</evidence>
<reference evidence="2 3" key="1">
    <citation type="submission" date="2014-06" db="EMBL/GenBank/DDBJ databases">
        <title>Evolutionary Origins and Diversification of the Mycorrhizal Mutualists.</title>
        <authorList>
            <consortium name="DOE Joint Genome Institute"/>
            <consortium name="Mycorrhizal Genomics Consortium"/>
            <person name="Kohler A."/>
            <person name="Kuo A."/>
            <person name="Nagy L.G."/>
            <person name="Floudas D."/>
            <person name="Copeland A."/>
            <person name="Barry K.W."/>
            <person name="Cichocki N."/>
            <person name="Veneault-Fourrey C."/>
            <person name="LaButti K."/>
            <person name="Lindquist E.A."/>
            <person name="Lipzen A."/>
            <person name="Lundell T."/>
            <person name="Morin E."/>
            <person name="Murat C."/>
            <person name="Riley R."/>
            <person name="Ohm R."/>
            <person name="Sun H."/>
            <person name="Tunlid A."/>
            <person name="Henrissat B."/>
            <person name="Grigoriev I.V."/>
            <person name="Hibbett D.S."/>
            <person name="Martin F."/>
        </authorList>
    </citation>
    <scope>NUCLEOTIDE SEQUENCE [LARGE SCALE GENOMIC DNA]</scope>
    <source>
        <strain evidence="2 3">SS14</strain>
    </source>
</reference>